<dbReference type="NCBIfam" id="TIGR00254">
    <property type="entry name" value="GGDEF"/>
    <property type="match status" value="1"/>
</dbReference>
<evidence type="ECO:0000313" key="7">
    <source>
        <dbReference type="EMBL" id="MBZ0157762.1"/>
    </source>
</evidence>
<protein>
    <recommendedName>
        <fullName evidence="1">diguanylate cyclase</fullName>
        <ecNumber evidence="1">2.7.7.65</ecNumber>
    </recommendedName>
</protein>
<gene>
    <name evidence="7" type="ORF">K8I29_16320</name>
</gene>
<evidence type="ECO:0000256" key="1">
    <source>
        <dbReference type="ARBA" id="ARBA00012528"/>
    </source>
</evidence>
<dbReference type="SUPFAM" id="SSF55073">
    <property type="entry name" value="Nucleotide cyclase"/>
    <property type="match status" value="1"/>
</dbReference>
<dbReference type="PANTHER" id="PTHR45138:SF9">
    <property type="entry name" value="DIGUANYLATE CYCLASE DGCM-RELATED"/>
    <property type="match status" value="1"/>
</dbReference>
<dbReference type="Proteomes" id="UP000705867">
    <property type="component" value="Unassembled WGS sequence"/>
</dbReference>
<dbReference type="CDD" id="cd00130">
    <property type="entry name" value="PAS"/>
    <property type="match status" value="1"/>
</dbReference>
<dbReference type="Pfam" id="PF00072">
    <property type="entry name" value="Response_reg"/>
    <property type="match status" value="1"/>
</dbReference>
<dbReference type="SMART" id="SM00448">
    <property type="entry name" value="REC"/>
    <property type="match status" value="1"/>
</dbReference>
<evidence type="ECO:0000259" key="6">
    <source>
        <dbReference type="PROSITE" id="PS50887"/>
    </source>
</evidence>
<dbReference type="InterPro" id="IPR050469">
    <property type="entry name" value="Diguanylate_Cyclase"/>
</dbReference>
<dbReference type="InterPro" id="IPR001789">
    <property type="entry name" value="Sig_transdc_resp-reg_receiver"/>
</dbReference>
<dbReference type="GO" id="GO:0005886">
    <property type="term" value="C:plasma membrane"/>
    <property type="evidence" value="ECO:0007669"/>
    <property type="project" value="TreeGrafter"/>
</dbReference>
<keyword evidence="3" id="KW-0597">Phosphoprotein</keyword>
<dbReference type="EMBL" id="JAIOIV010000127">
    <property type="protein sequence ID" value="MBZ0157762.1"/>
    <property type="molecule type" value="Genomic_DNA"/>
</dbReference>
<dbReference type="GO" id="GO:1902201">
    <property type="term" value="P:negative regulation of bacterial-type flagellum-dependent cell motility"/>
    <property type="evidence" value="ECO:0007669"/>
    <property type="project" value="TreeGrafter"/>
</dbReference>
<dbReference type="PANTHER" id="PTHR45138">
    <property type="entry name" value="REGULATORY COMPONENTS OF SENSORY TRANSDUCTION SYSTEM"/>
    <property type="match status" value="1"/>
</dbReference>
<name>A0A953M2I2_9BACT</name>
<comment type="caution">
    <text evidence="7">The sequence shown here is derived from an EMBL/GenBank/DDBJ whole genome shotgun (WGS) entry which is preliminary data.</text>
</comment>
<sequence length="424" mass="48806">MENNVRRRIGLSVLFTEDEIPAREMIARMLKREVRTLYLAENGQKGLELFLKHSPDIVITDIRMPVMDGLEMAEKIKSINKQTPIIVTTAHDDSDFFLKSIEIGVDRYLLKPVDVFRLGTALREMERTIGIARDLKEKTALLEEYRRAVDESNIVCKTDVQGTIIYVNDEFCKVSGYSKKELLGRNHEMILHEKVQENLIKDLRSTILSKRVWKGILEYRKKNGNSYFADITIVPILGVHEEIMEFIYIGHDVTELIDLTTWLKQLSSTDNLTQIYNRRAFNDLLAAELLRAQRYKTQLSLIMFDIDHFKRINDTFGHMTGDEVLKSLVRIVKGSIRSVDVFARWGGEEFMILAPETDEEATYGVAERLRREVEKHCFDTVGHLTASFGVATFRGEDQADILVKRVDDALYRAKEGGRNRVEVG</sequence>
<accession>A0A953M2I2</accession>
<dbReference type="Pfam" id="PF00990">
    <property type="entry name" value="GGDEF"/>
    <property type="match status" value="1"/>
</dbReference>
<dbReference type="PROSITE" id="PS50110">
    <property type="entry name" value="RESPONSE_REGULATORY"/>
    <property type="match status" value="1"/>
</dbReference>
<dbReference type="GO" id="GO:0043709">
    <property type="term" value="P:cell adhesion involved in single-species biofilm formation"/>
    <property type="evidence" value="ECO:0007669"/>
    <property type="project" value="TreeGrafter"/>
</dbReference>
<dbReference type="Gene3D" id="3.40.50.2300">
    <property type="match status" value="1"/>
</dbReference>
<evidence type="ECO:0000259" key="4">
    <source>
        <dbReference type="PROSITE" id="PS50110"/>
    </source>
</evidence>
<dbReference type="SUPFAM" id="SSF52172">
    <property type="entry name" value="CheY-like"/>
    <property type="match status" value="1"/>
</dbReference>
<evidence type="ECO:0000313" key="8">
    <source>
        <dbReference type="Proteomes" id="UP000705867"/>
    </source>
</evidence>
<evidence type="ECO:0000256" key="2">
    <source>
        <dbReference type="ARBA" id="ARBA00034247"/>
    </source>
</evidence>
<dbReference type="SMART" id="SM00091">
    <property type="entry name" value="PAS"/>
    <property type="match status" value="1"/>
</dbReference>
<dbReference type="AlphaFoldDB" id="A0A953M2I2"/>
<dbReference type="Gene3D" id="3.30.450.20">
    <property type="entry name" value="PAS domain"/>
    <property type="match status" value="1"/>
</dbReference>
<evidence type="ECO:0000256" key="3">
    <source>
        <dbReference type="PROSITE-ProRule" id="PRU00169"/>
    </source>
</evidence>
<dbReference type="GO" id="GO:0000160">
    <property type="term" value="P:phosphorelay signal transduction system"/>
    <property type="evidence" value="ECO:0007669"/>
    <property type="project" value="InterPro"/>
</dbReference>
<dbReference type="GO" id="GO:0052621">
    <property type="term" value="F:diguanylate cyclase activity"/>
    <property type="evidence" value="ECO:0007669"/>
    <property type="project" value="UniProtKB-EC"/>
</dbReference>
<dbReference type="InterPro" id="IPR011006">
    <property type="entry name" value="CheY-like_superfamily"/>
</dbReference>
<dbReference type="InterPro" id="IPR035965">
    <property type="entry name" value="PAS-like_dom_sf"/>
</dbReference>
<evidence type="ECO:0000259" key="5">
    <source>
        <dbReference type="PROSITE" id="PS50112"/>
    </source>
</evidence>
<dbReference type="FunFam" id="3.30.70.270:FF:000001">
    <property type="entry name" value="Diguanylate cyclase domain protein"/>
    <property type="match status" value="1"/>
</dbReference>
<proteinExistence type="predicted"/>
<dbReference type="InterPro" id="IPR043128">
    <property type="entry name" value="Rev_trsase/Diguanyl_cyclase"/>
</dbReference>
<dbReference type="SMART" id="SM00267">
    <property type="entry name" value="GGDEF"/>
    <property type="match status" value="1"/>
</dbReference>
<dbReference type="CDD" id="cd01949">
    <property type="entry name" value="GGDEF"/>
    <property type="match status" value="1"/>
</dbReference>
<dbReference type="EC" id="2.7.7.65" evidence="1"/>
<feature type="modified residue" description="4-aspartylphosphate" evidence="3">
    <location>
        <position position="61"/>
    </location>
</feature>
<reference evidence="7" key="1">
    <citation type="journal article" date="2021" name="bioRxiv">
        <title>Unraveling nitrogen, sulfur and carbon metabolic pathways and microbial community transcriptional responses to substrate deprivation and toxicity stresses in a bioreactor mimicking anoxic brackish coastal sediment conditions.</title>
        <authorList>
            <person name="Martins P.D."/>
            <person name="Echeveste M.J."/>
            <person name="Arshad A."/>
            <person name="Kurth J."/>
            <person name="Ouboter H."/>
            <person name="Jetten M.S.M."/>
            <person name="Welte C.U."/>
        </authorList>
    </citation>
    <scope>NUCLEOTIDE SEQUENCE</scope>
    <source>
        <strain evidence="7">MAG_39</strain>
    </source>
</reference>
<dbReference type="NCBIfam" id="TIGR00229">
    <property type="entry name" value="sensory_box"/>
    <property type="match status" value="1"/>
</dbReference>
<dbReference type="PROSITE" id="PS50887">
    <property type="entry name" value="GGDEF"/>
    <property type="match status" value="1"/>
</dbReference>
<reference evidence="7" key="2">
    <citation type="submission" date="2021-08" db="EMBL/GenBank/DDBJ databases">
        <authorList>
            <person name="Dalcin Martins P."/>
        </authorList>
    </citation>
    <scope>NUCLEOTIDE SEQUENCE</scope>
    <source>
        <strain evidence="7">MAG_39</strain>
    </source>
</reference>
<comment type="catalytic activity">
    <reaction evidence="2">
        <text>2 GTP = 3',3'-c-di-GMP + 2 diphosphate</text>
        <dbReference type="Rhea" id="RHEA:24898"/>
        <dbReference type="ChEBI" id="CHEBI:33019"/>
        <dbReference type="ChEBI" id="CHEBI:37565"/>
        <dbReference type="ChEBI" id="CHEBI:58805"/>
        <dbReference type="EC" id="2.7.7.65"/>
    </reaction>
</comment>
<dbReference type="InterPro" id="IPR029787">
    <property type="entry name" value="Nucleotide_cyclase"/>
</dbReference>
<keyword evidence="7" id="KW-0548">Nucleotidyltransferase</keyword>
<organism evidence="7 8">
    <name type="scientific">Candidatus Nitrobium versatile</name>
    <dbReference type="NCBI Taxonomy" id="2884831"/>
    <lineage>
        <taxon>Bacteria</taxon>
        <taxon>Pseudomonadati</taxon>
        <taxon>Nitrospirota</taxon>
        <taxon>Nitrospiria</taxon>
        <taxon>Nitrospirales</taxon>
        <taxon>Nitrospiraceae</taxon>
        <taxon>Candidatus Nitrobium</taxon>
    </lineage>
</organism>
<dbReference type="SUPFAM" id="SSF55785">
    <property type="entry name" value="PYP-like sensor domain (PAS domain)"/>
    <property type="match status" value="1"/>
</dbReference>
<dbReference type="PROSITE" id="PS50112">
    <property type="entry name" value="PAS"/>
    <property type="match status" value="1"/>
</dbReference>
<feature type="domain" description="GGDEF" evidence="6">
    <location>
        <begin position="297"/>
        <end position="424"/>
    </location>
</feature>
<dbReference type="InterPro" id="IPR000014">
    <property type="entry name" value="PAS"/>
</dbReference>
<dbReference type="Pfam" id="PF13426">
    <property type="entry name" value="PAS_9"/>
    <property type="match status" value="1"/>
</dbReference>
<feature type="domain" description="PAS" evidence="5">
    <location>
        <begin position="159"/>
        <end position="210"/>
    </location>
</feature>
<feature type="domain" description="Response regulatory" evidence="4">
    <location>
        <begin position="12"/>
        <end position="126"/>
    </location>
</feature>
<dbReference type="InterPro" id="IPR000160">
    <property type="entry name" value="GGDEF_dom"/>
</dbReference>
<keyword evidence="7" id="KW-0808">Transferase</keyword>
<dbReference type="Gene3D" id="3.30.70.270">
    <property type="match status" value="1"/>
</dbReference>
<dbReference type="CDD" id="cd17536">
    <property type="entry name" value="REC_YesN-like"/>
    <property type="match status" value="1"/>
</dbReference>